<dbReference type="Proteomes" id="UP000029981">
    <property type="component" value="Chromosome 6"/>
</dbReference>
<reference evidence="2 3" key="1">
    <citation type="journal article" date="2009" name="Nat. Genet.">
        <title>The genome of the cucumber, Cucumis sativus L.</title>
        <authorList>
            <person name="Huang S."/>
            <person name="Li R."/>
            <person name="Zhang Z."/>
            <person name="Li L."/>
            <person name="Gu X."/>
            <person name="Fan W."/>
            <person name="Lucas W.J."/>
            <person name="Wang X."/>
            <person name="Xie B."/>
            <person name="Ni P."/>
            <person name="Ren Y."/>
            <person name="Zhu H."/>
            <person name="Li J."/>
            <person name="Lin K."/>
            <person name="Jin W."/>
            <person name="Fei Z."/>
            <person name="Li G."/>
            <person name="Staub J."/>
            <person name="Kilian A."/>
            <person name="van der Vossen E.A."/>
            <person name="Wu Y."/>
            <person name="Guo J."/>
            <person name="He J."/>
            <person name="Jia Z."/>
            <person name="Ren Y."/>
            <person name="Tian G."/>
            <person name="Lu Y."/>
            <person name="Ruan J."/>
            <person name="Qian W."/>
            <person name="Wang M."/>
            <person name="Huang Q."/>
            <person name="Li B."/>
            <person name="Xuan Z."/>
            <person name="Cao J."/>
            <person name="Asan"/>
            <person name="Wu Z."/>
            <person name="Zhang J."/>
            <person name="Cai Q."/>
            <person name="Bai Y."/>
            <person name="Zhao B."/>
            <person name="Han Y."/>
            <person name="Li Y."/>
            <person name="Li X."/>
            <person name="Wang S."/>
            <person name="Shi Q."/>
            <person name="Liu S."/>
            <person name="Cho W.K."/>
            <person name="Kim J.Y."/>
            <person name="Xu Y."/>
            <person name="Heller-Uszynska K."/>
            <person name="Miao H."/>
            <person name="Cheng Z."/>
            <person name="Zhang S."/>
            <person name="Wu J."/>
            <person name="Yang Y."/>
            <person name="Kang H."/>
            <person name="Li M."/>
            <person name="Liang H."/>
            <person name="Ren X."/>
            <person name="Shi Z."/>
            <person name="Wen M."/>
            <person name="Jian M."/>
            <person name="Yang H."/>
            <person name="Zhang G."/>
            <person name="Yang Z."/>
            <person name="Chen R."/>
            <person name="Liu S."/>
            <person name="Li J."/>
            <person name="Ma L."/>
            <person name="Liu H."/>
            <person name="Zhou Y."/>
            <person name="Zhao J."/>
            <person name="Fang X."/>
            <person name="Li G."/>
            <person name="Fang L."/>
            <person name="Li Y."/>
            <person name="Liu D."/>
            <person name="Zheng H."/>
            <person name="Zhang Y."/>
            <person name="Qin N."/>
            <person name="Li Z."/>
            <person name="Yang G."/>
            <person name="Yang S."/>
            <person name="Bolund L."/>
            <person name="Kristiansen K."/>
            <person name="Zheng H."/>
            <person name="Li S."/>
            <person name="Zhang X."/>
            <person name="Yang H."/>
            <person name="Wang J."/>
            <person name="Sun R."/>
            <person name="Zhang B."/>
            <person name="Jiang S."/>
            <person name="Wang J."/>
            <person name="Du Y."/>
            <person name="Li S."/>
        </authorList>
    </citation>
    <scope>NUCLEOTIDE SEQUENCE [LARGE SCALE GENOMIC DNA]</scope>
    <source>
        <strain evidence="3">cv. 9930</strain>
    </source>
</reference>
<accession>A0A0A0KKF9</accession>
<feature type="compositionally biased region" description="Basic and acidic residues" evidence="1">
    <location>
        <begin position="63"/>
        <end position="78"/>
    </location>
</feature>
<dbReference type="EMBL" id="CM002927">
    <property type="protein sequence ID" value="KGN49329.1"/>
    <property type="molecule type" value="Genomic_DNA"/>
</dbReference>
<protein>
    <submittedName>
        <fullName evidence="2">Uncharacterized protein</fullName>
    </submittedName>
</protein>
<organism evidence="2 3">
    <name type="scientific">Cucumis sativus</name>
    <name type="common">Cucumber</name>
    <dbReference type="NCBI Taxonomy" id="3659"/>
    <lineage>
        <taxon>Eukaryota</taxon>
        <taxon>Viridiplantae</taxon>
        <taxon>Streptophyta</taxon>
        <taxon>Embryophyta</taxon>
        <taxon>Tracheophyta</taxon>
        <taxon>Spermatophyta</taxon>
        <taxon>Magnoliopsida</taxon>
        <taxon>eudicotyledons</taxon>
        <taxon>Gunneridae</taxon>
        <taxon>Pentapetalae</taxon>
        <taxon>rosids</taxon>
        <taxon>fabids</taxon>
        <taxon>Cucurbitales</taxon>
        <taxon>Cucurbitaceae</taxon>
        <taxon>Benincaseae</taxon>
        <taxon>Cucumis</taxon>
    </lineage>
</organism>
<name>A0A0A0KKF9_CUCSA</name>
<evidence type="ECO:0000313" key="3">
    <source>
        <dbReference type="Proteomes" id="UP000029981"/>
    </source>
</evidence>
<feature type="region of interest" description="Disordered" evidence="1">
    <location>
        <begin position="1"/>
        <end position="120"/>
    </location>
</feature>
<feature type="compositionally biased region" description="Polar residues" evidence="1">
    <location>
        <begin position="1"/>
        <end position="14"/>
    </location>
</feature>
<reference evidence="2 3" key="4">
    <citation type="journal article" date="2011" name="BMC Genomics">
        <title>RNA-Seq improves annotation of protein-coding genes in the cucumber genome.</title>
        <authorList>
            <person name="Li Z."/>
            <person name="Zhang Z."/>
            <person name="Yan P."/>
            <person name="Huang S."/>
            <person name="Fei Z."/>
            <person name="Lin K."/>
        </authorList>
    </citation>
    <scope>NUCLEOTIDE SEQUENCE [LARGE SCALE GENOMIC DNA]</scope>
    <source>
        <strain evidence="3">cv. 9930</strain>
    </source>
</reference>
<reference evidence="2 3" key="2">
    <citation type="journal article" date="2009" name="PLoS ONE">
        <title>An integrated genetic and cytogenetic map of the cucumber genome.</title>
        <authorList>
            <person name="Ren Y."/>
            <person name="Zhang Z."/>
            <person name="Liu J."/>
            <person name="Staub J.E."/>
            <person name="Han Y."/>
            <person name="Cheng Z."/>
            <person name="Li X."/>
            <person name="Lu J."/>
            <person name="Miao H."/>
            <person name="Kang H."/>
            <person name="Xie B."/>
            <person name="Gu X."/>
            <person name="Wang X."/>
            <person name="Du Y."/>
            <person name="Jin W."/>
            <person name="Huang S."/>
        </authorList>
    </citation>
    <scope>NUCLEOTIDE SEQUENCE [LARGE SCALE GENOMIC DNA]</scope>
    <source>
        <strain evidence="3">cv. 9930</strain>
    </source>
</reference>
<keyword evidence="3" id="KW-1185">Reference proteome</keyword>
<dbReference type="AlphaFoldDB" id="A0A0A0KKF9"/>
<proteinExistence type="predicted"/>
<feature type="compositionally biased region" description="Polar residues" evidence="1">
    <location>
        <begin position="37"/>
        <end position="57"/>
    </location>
</feature>
<sequence length="213" mass="24108">MSSIYIPTPSTFRQVENEKQRKSIGKPLPITHPRKPGSSTSKLQCIPATSSLQLQQANKRKNPNREKHRENTHGESKARPYSPLKPLKNDGWCLETVEEDGKKQKEKKKNHLNQKRGKAVSNVTGWKIKAQISEQASHEAHEVQLERKVIEKSKTQETPLQRNGGADSETPPPPEGTSAVNRCVRFSTQNTPFPSKFIELHPLPLNSQNSEYY</sequence>
<evidence type="ECO:0000256" key="1">
    <source>
        <dbReference type="SAM" id="MobiDB-lite"/>
    </source>
</evidence>
<reference evidence="2 3" key="3">
    <citation type="journal article" date="2010" name="BMC Genomics">
        <title>Transcriptome sequencing and comparative analysis of cucumber flowers with different sex types.</title>
        <authorList>
            <person name="Guo S."/>
            <person name="Zheng Y."/>
            <person name="Joung J.G."/>
            <person name="Liu S."/>
            <person name="Zhang Z."/>
            <person name="Crasta O.R."/>
            <person name="Sobral B.W."/>
            <person name="Xu Y."/>
            <person name="Huang S."/>
            <person name="Fei Z."/>
        </authorList>
    </citation>
    <scope>NUCLEOTIDE SEQUENCE [LARGE SCALE GENOMIC DNA]</scope>
    <source>
        <strain evidence="3">cv. 9930</strain>
    </source>
</reference>
<feature type="region of interest" description="Disordered" evidence="1">
    <location>
        <begin position="148"/>
        <end position="180"/>
    </location>
</feature>
<feature type="compositionally biased region" description="Basic residues" evidence="1">
    <location>
        <begin position="104"/>
        <end position="118"/>
    </location>
</feature>
<dbReference type="Gramene" id="KGN49329">
    <property type="protein sequence ID" value="KGN49329"/>
    <property type="gene ID" value="Csa_6G520270"/>
</dbReference>
<gene>
    <name evidence="2" type="ORF">Csa_6G520270</name>
</gene>
<evidence type="ECO:0000313" key="2">
    <source>
        <dbReference type="EMBL" id="KGN49329.1"/>
    </source>
</evidence>